<dbReference type="InterPro" id="IPR001878">
    <property type="entry name" value="Znf_CCHC"/>
</dbReference>
<dbReference type="Pfam" id="PF22936">
    <property type="entry name" value="Pol_BBD"/>
    <property type="match status" value="1"/>
</dbReference>
<dbReference type="SUPFAM" id="SSF57756">
    <property type="entry name" value="Retrovirus zinc finger-like domains"/>
    <property type="match status" value="1"/>
</dbReference>
<feature type="domain" description="CCHC-type" evidence="3">
    <location>
        <begin position="59"/>
        <end position="72"/>
    </location>
</feature>
<evidence type="ECO:0000256" key="2">
    <source>
        <dbReference type="SAM" id="MobiDB-lite"/>
    </source>
</evidence>
<feature type="region of interest" description="Disordered" evidence="2">
    <location>
        <begin position="74"/>
        <end position="119"/>
    </location>
</feature>
<dbReference type="GO" id="GO:0008270">
    <property type="term" value="F:zinc ion binding"/>
    <property type="evidence" value="ECO:0007669"/>
    <property type="project" value="UniProtKB-KW"/>
</dbReference>
<gene>
    <name evidence="4" type="ORF">QE152_g11261</name>
</gene>
<reference evidence="4 5" key="1">
    <citation type="journal article" date="2024" name="BMC Genomics">
        <title>De novo assembly and annotation of Popillia japonica's genome with initial clues to its potential as an invasive pest.</title>
        <authorList>
            <person name="Cucini C."/>
            <person name="Boschi S."/>
            <person name="Funari R."/>
            <person name="Cardaioli E."/>
            <person name="Iannotti N."/>
            <person name="Marturano G."/>
            <person name="Paoli F."/>
            <person name="Bruttini M."/>
            <person name="Carapelli A."/>
            <person name="Frati F."/>
            <person name="Nardi F."/>
        </authorList>
    </citation>
    <scope>NUCLEOTIDE SEQUENCE [LARGE SCALE GENOMIC DNA]</scope>
    <source>
        <strain evidence="4">DMR45628</strain>
    </source>
</reference>
<dbReference type="InterPro" id="IPR036875">
    <property type="entry name" value="Znf_CCHC_sf"/>
</dbReference>
<dbReference type="PANTHER" id="PTHR47592:SF31">
    <property type="entry name" value="ZINC FINGER, CCHC-TYPE-RELATED"/>
    <property type="match status" value="1"/>
</dbReference>
<dbReference type="PROSITE" id="PS50158">
    <property type="entry name" value="ZF_CCHC"/>
    <property type="match status" value="1"/>
</dbReference>
<dbReference type="Gene3D" id="4.10.60.10">
    <property type="entry name" value="Zinc finger, CCHC-type"/>
    <property type="match status" value="1"/>
</dbReference>
<keyword evidence="5" id="KW-1185">Reference proteome</keyword>
<sequence>MKVTGLEKITMEDLRTGLKAQEEELNLMEIGNQLEVACISKRGTEKWEVNGKRNTSVTCWVCNKQGHYARDCYHRADKNPNKKNENWKKQSRKESASVEDNKSTNEEGNERVNKTAESRDYESAFRIKDATPNHKIWYIDSGATSHMTWDRTLFKSYSNCDTEVMLPDGNNIKVKGKGTIRVQII</sequence>
<dbReference type="AlphaFoldDB" id="A0AAW1LTV1"/>
<evidence type="ECO:0000259" key="3">
    <source>
        <dbReference type="PROSITE" id="PS50158"/>
    </source>
</evidence>
<name>A0AAW1LTV1_POPJA</name>
<dbReference type="Proteomes" id="UP001458880">
    <property type="component" value="Unassembled WGS sequence"/>
</dbReference>
<keyword evidence="1" id="KW-0479">Metal-binding</keyword>
<dbReference type="GO" id="GO:0003676">
    <property type="term" value="F:nucleic acid binding"/>
    <property type="evidence" value="ECO:0007669"/>
    <property type="project" value="InterPro"/>
</dbReference>
<evidence type="ECO:0000256" key="1">
    <source>
        <dbReference type="PROSITE-ProRule" id="PRU00047"/>
    </source>
</evidence>
<evidence type="ECO:0000313" key="4">
    <source>
        <dbReference type="EMBL" id="KAK9736806.1"/>
    </source>
</evidence>
<keyword evidence="1" id="KW-0863">Zinc-finger</keyword>
<dbReference type="InterPro" id="IPR054722">
    <property type="entry name" value="PolX-like_BBD"/>
</dbReference>
<protein>
    <recommendedName>
        <fullName evidence="3">CCHC-type domain-containing protein</fullName>
    </recommendedName>
</protein>
<comment type="caution">
    <text evidence="4">The sequence shown here is derived from an EMBL/GenBank/DDBJ whole genome shotgun (WGS) entry which is preliminary data.</text>
</comment>
<dbReference type="SMART" id="SM00343">
    <property type="entry name" value="ZnF_C2HC"/>
    <property type="match status" value="1"/>
</dbReference>
<dbReference type="EMBL" id="JASPKY010000108">
    <property type="protein sequence ID" value="KAK9736806.1"/>
    <property type="molecule type" value="Genomic_DNA"/>
</dbReference>
<evidence type="ECO:0000313" key="5">
    <source>
        <dbReference type="Proteomes" id="UP001458880"/>
    </source>
</evidence>
<keyword evidence="1" id="KW-0862">Zinc</keyword>
<proteinExistence type="predicted"/>
<organism evidence="4 5">
    <name type="scientific">Popillia japonica</name>
    <name type="common">Japanese beetle</name>
    <dbReference type="NCBI Taxonomy" id="7064"/>
    <lineage>
        <taxon>Eukaryota</taxon>
        <taxon>Metazoa</taxon>
        <taxon>Ecdysozoa</taxon>
        <taxon>Arthropoda</taxon>
        <taxon>Hexapoda</taxon>
        <taxon>Insecta</taxon>
        <taxon>Pterygota</taxon>
        <taxon>Neoptera</taxon>
        <taxon>Endopterygota</taxon>
        <taxon>Coleoptera</taxon>
        <taxon>Polyphaga</taxon>
        <taxon>Scarabaeiformia</taxon>
        <taxon>Scarabaeidae</taxon>
        <taxon>Rutelinae</taxon>
        <taxon>Popillia</taxon>
    </lineage>
</organism>
<accession>A0AAW1LTV1</accession>
<dbReference type="PANTHER" id="PTHR47592">
    <property type="entry name" value="PBF68 PROTEIN"/>
    <property type="match status" value="1"/>
</dbReference>